<dbReference type="AlphaFoldDB" id="A0A291H068"/>
<organism evidence="2 3">
    <name type="scientific">Brachybacterium ginsengisoli</name>
    <dbReference type="NCBI Taxonomy" id="1331682"/>
    <lineage>
        <taxon>Bacteria</taxon>
        <taxon>Bacillati</taxon>
        <taxon>Actinomycetota</taxon>
        <taxon>Actinomycetes</taxon>
        <taxon>Micrococcales</taxon>
        <taxon>Dermabacteraceae</taxon>
        <taxon>Brachybacterium</taxon>
    </lineage>
</organism>
<proteinExistence type="predicted"/>
<evidence type="ECO:0000313" key="3">
    <source>
        <dbReference type="Proteomes" id="UP000217889"/>
    </source>
</evidence>
<reference evidence="2 3" key="1">
    <citation type="journal article" date="2014" name="Int. J. Syst. Evol. Microbiol.">
        <title>Brachybacterium ginsengisoli sp. nov., isolated from soil of a ginseng field.</title>
        <authorList>
            <person name="Hoang V.A."/>
            <person name="Kim Y.J."/>
            <person name="Nguyen N.L."/>
            <person name="Yang D.C."/>
        </authorList>
    </citation>
    <scope>NUCLEOTIDE SEQUENCE [LARGE SCALE GENOMIC DNA]</scope>
    <source>
        <strain evidence="2 3">DCY80</strain>
    </source>
</reference>
<dbReference type="KEGG" id="bgg:CFK41_13895"/>
<feature type="region of interest" description="Disordered" evidence="1">
    <location>
        <begin position="19"/>
        <end position="73"/>
    </location>
</feature>
<dbReference type="EMBL" id="CP023564">
    <property type="protein sequence ID" value="ATG55744.1"/>
    <property type="molecule type" value="Genomic_DNA"/>
</dbReference>
<name>A0A291H068_9MICO</name>
<dbReference type="Proteomes" id="UP000217889">
    <property type="component" value="Chromosome"/>
</dbReference>
<evidence type="ECO:0000313" key="2">
    <source>
        <dbReference type="EMBL" id="ATG55744.1"/>
    </source>
</evidence>
<protein>
    <submittedName>
        <fullName evidence="2">Uncharacterized protein</fullName>
    </submittedName>
</protein>
<evidence type="ECO:0000256" key="1">
    <source>
        <dbReference type="SAM" id="MobiDB-lite"/>
    </source>
</evidence>
<sequence>MSTGEPARRVIAYGIRARHRLTGSMRSRSSSSQATAATRERAGSSPISPSSRAAPWRRAPASRTAAASSPWMR</sequence>
<gene>
    <name evidence="2" type="ORF">CFK41_13895</name>
</gene>
<accession>A0A291H068</accession>
<keyword evidence="3" id="KW-1185">Reference proteome</keyword>
<feature type="compositionally biased region" description="Low complexity" evidence="1">
    <location>
        <begin position="24"/>
        <end position="73"/>
    </location>
</feature>